<reference evidence="1" key="1">
    <citation type="journal article" date="2020" name="mSystems">
        <title>Genome- and Community-Level Interaction Insights into Carbon Utilization and Element Cycling Functions of Hydrothermarchaeota in Hydrothermal Sediment.</title>
        <authorList>
            <person name="Zhou Z."/>
            <person name="Liu Y."/>
            <person name="Xu W."/>
            <person name="Pan J."/>
            <person name="Luo Z.H."/>
            <person name="Li M."/>
        </authorList>
    </citation>
    <scope>NUCLEOTIDE SEQUENCE [LARGE SCALE GENOMIC DNA]</scope>
    <source>
        <strain evidence="1">SpSt-222</strain>
    </source>
</reference>
<dbReference type="Gene3D" id="3.40.30.10">
    <property type="entry name" value="Glutaredoxin"/>
    <property type="match status" value="1"/>
</dbReference>
<dbReference type="CDD" id="cd02947">
    <property type="entry name" value="TRX_family"/>
    <property type="match status" value="1"/>
</dbReference>
<gene>
    <name evidence="1" type="ORF">ENP47_08525</name>
</gene>
<proteinExistence type="predicted"/>
<name>A0A7C2BDU1_THERO</name>
<organism evidence="1">
    <name type="scientific">Thermomicrobium roseum</name>
    <dbReference type="NCBI Taxonomy" id="500"/>
    <lineage>
        <taxon>Bacteria</taxon>
        <taxon>Pseudomonadati</taxon>
        <taxon>Thermomicrobiota</taxon>
        <taxon>Thermomicrobia</taxon>
        <taxon>Thermomicrobiales</taxon>
        <taxon>Thermomicrobiaceae</taxon>
        <taxon>Thermomicrobium</taxon>
    </lineage>
</organism>
<dbReference type="EMBL" id="DSJL01000011">
    <property type="protein sequence ID" value="HEF65626.1"/>
    <property type="molecule type" value="Genomic_DNA"/>
</dbReference>
<sequence>MSLAAERWEQAMTPDEYIASMQQYRAEFERNITRTRIMPGDWAAFGQEPLHILIITEDWCPDSVQFVPMVIALAQRVPTVEVRLVRRSEHQDLAAHYRRPDGTQAIPTFVLLDADFQELGVLIERPERAAAELRAALAEFARTHPELEGVERPWAEMPPETRLAVRAFLNEWREQQFDRWTRYLFEDLAEIAKTARVRAA</sequence>
<comment type="caution">
    <text evidence="1">The sequence shown here is derived from an EMBL/GenBank/DDBJ whole genome shotgun (WGS) entry which is preliminary data.</text>
</comment>
<dbReference type="Pfam" id="PF14595">
    <property type="entry name" value="Thioredoxin_9"/>
    <property type="match status" value="1"/>
</dbReference>
<evidence type="ECO:0000313" key="1">
    <source>
        <dbReference type="EMBL" id="HEF65626.1"/>
    </source>
</evidence>
<dbReference type="InterPro" id="IPR036249">
    <property type="entry name" value="Thioredoxin-like_sf"/>
</dbReference>
<dbReference type="SUPFAM" id="SSF52833">
    <property type="entry name" value="Thioredoxin-like"/>
    <property type="match status" value="1"/>
</dbReference>
<dbReference type="AlphaFoldDB" id="A0A7C2BDU1"/>
<protein>
    <submittedName>
        <fullName evidence="1">Thioredoxin family protein</fullName>
    </submittedName>
</protein>
<accession>A0A7C2BDU1</accession>